<dbReference type="EMBL" id="CCBQ010000047">
    <property type="protein sequence ID" value="CDO96299.1"/>
    <property type="molecule type" value="Genomic_DNA"/>
</dbReference>
<sequence>MLREDTAGNWQFINVNNELSFAKIAKESSSSIIGIFKLWNDDRFLQFHIRPDHISQKSASSKTADAVHQVYIALTVGLENTLIVVMEEKLVISIQRKKSETMDVETNVTKVSGESLTSLLFECNSFLIKNVVVFGHLRNFTSHLAAEKDRAIEFLGNTAKDYGANNTILRWAPENSPNYRAMMKYNPESVLEDGAPDKLINSDLININELNDTIQNNATVMIRSFDKKEKSTHENKSSHNDWESDFGDGEVGDDSLLDRFGLDENLKLSSDQVTESQDDIGSETEPKSDSETDVEYESPKKRTRHGG</sequence>
<accession>A0A0A8LDI6</accession>
<protein>
    <submittedName>
        <fullName evidence="2">WGS project CCBQ000000000 data, contig 00058</fullName>
    </submittedName>
</protein>
<gene>
    <name evidence="2" type="ORF">KLDO_g4506</name>
</gene>
<organism evidence="2 3">
    <name type="scientific">Kluyveromyces dobzhanskii CBS 2104</name>
    <dbReference type="NCBI Taxonomy" id="1427455"/>
    <lineage>
        <taxon>Eukaryota</taxon>
        <taxon>Fungi</taxon>
        <taxon>Dikarya</taxon>
        <taxon>Ascomycota</taxon>
        <taxon>Saccharomycotina</taxon>
        <taxon>Saccharomycetes</taxon>
        <taxon>Saccharomycetales</taxon>
        <taxon>Saccharomycetaceae</taxon>
        <taxon>Kluyveromyces</taxon>
    </lineage>
</organism>
<keyword evidence="3" id="KW-1185">Reference proteome</keyword>
<proteinExistence type="predicted"/>
<comment type="caution">
    <text evidence="2">The sequence shown here is derived from an EMBL/GenBank/DDBJ whole genome shotgun (WGS) entry which is preliminary data.</text>
</comment>
<dbReference type="Proteomes" id="UP000031516">
    <property type="component" value="Unassembled WGS sequence"/>
</dbReference>
<evidence type="ECO:0000313" key="2">
    <source>
        <dbReference type="EMBL" id="CDO96299.1"/>
    </source>
</evidence>
<feature type="compositionally biased region" description="Acidic residues" evidence="1">
    <location>
        <begin position="243"/>
        <end position="255"/>
    </location>
</feature>
<feature type="region of interest" description="Disordered" evidence="1">
    <location>
        <begin position="230"/>
        <end position="307"/>
    </location>
</feature>
<dbReference type="AlphaFoldDB" id="A0A0A8LDI6"/>
<name>A0A0A8LDI6_9SACH</name>
<evidence type="ECO:0000313" key="3">
    <source>
        <dbReference type="Proteomes" id="UP000031516"/>
    </source>
</evidence>
<evidence type="ECO:0000256" key="1">
    <source>
        <dbReference type="SAM" id="MobiDB-lite"/>
    </source>
</evidence>
<dbReference type="OrthoDB" id="4049856at2759"/>
<reference evidence="2 3" key="1">
    <citation type="submission" date="2014-03" db="EMBL/GenBank/DDBJ databases">
        <title>The genome of Kluyveromyces dobzhanskii.</title>
        <authorList>
            <person name="Nystedt B."/>
            <person name="Astrom S."/>
        </authorList>
    </citation>
    <scope>NUCLEOTIDE SEQUENCE [LARGE SCALE GENOMIC DNA]</scope>
    <source>
        <strain evidence="2 3">CBS 2104</strain>
    </source>
</reference>
<feature type="compositionally biased region" description="Basic and acidic residues" evidence="1">
    <location>
        <begin position="230"/>
        <end position="242"/>
    </location>
</feature>
<feature type="compositionally biased region" description="Basic and acidic residues" evidence="1">
    <location>
        <begin position="256"/>
        <end position="266"/>
    </location>
</feature>